<dbReference type="RefSeq" id="XP_025413397.1">
    <property type="nucleotide sequence ID" value="XM_025557612.1"/>
</dbReference>
<evidence type="ECO:0000313" key="15">
    <source>
        <dbReference type="Proteomes" id="UP000694846"/>
    </source>
</evidence>
<evidence type="ECO:0000256" key="7">
    <source>
        <dbReference type="ARBA" id="ARBA00023163"/>
    </source>
</evidence>
<keyword evidence="15" id="KW-1185">Reference proteome</keyword>
<dbReference type="Pfam" id="PF21539">
    <property type="entry name" value="Med15_C"/>
    <property type="match status" value="1"/>
</dbReference>
<dbReference type="Pfam" id="PF21538">
    <property type="entry name" value="Med15_M"/>
    <property type="match status" value="1"/>
</dbReference>
<evidence type="ECO:0000256" key="9">
    <source>
        <dbReference type="ARBA" id="ARBA00032016"/>
    </source>
</evidence>
<dbReference type="GeneID" id="112685675"/>
<dbReference type="PANTHER" id="PTHR31804:SF3">
    <property type="entry name" value="MEDIATOR OF RNA POLYMERASE II TRANSCRIPTION SUBUNIT 15"/>
    <property type="match status" value="1"/>
</dbReference>
<dbReference type="AlphaFoldDB" id="A0A8B8FSE6"/>
<evidence type="ECO:0000256" key="4">
    <source>
        <dbReference type="ARBA" id="ARBA00019613"/>
    </source>
</evidence>
<evidence type="ECO:0000256" key="8">
    <source>
        <dbReference type="ARBA" id="ARBA00023242"/>
    </source>
</evidence>
<comment type="similarity">
    <text evidence="2 10">Belongs to the Mediator complex subunit 15 family.</text>
</comment>
<dbReference type="RefSeq" id="XP_025413398.1">
    <property type="nucleotide sequence ID" value="XM_025557613.1"/>
</dbReference>
<protein>
    <recommendedName>
        <fullName evidence="4 10">Mediator of RNA polymerase II transcription subunit 15</fullName>
    </recommendedName>
    <alternativeName>
        <fullName evidence="9 10">Mediator complex subunit 15</fullName>
    </alternativeName>
</protein>
<evidence type="ECO:0000256" key="6">
    <source>
        <dbReference type="ARBA" id="ARBA00023159"/>
    </source>
</evidence>
<organism evidence="15 17">
    <name type="scientific">Sipha flava</name>
    <name type="common">yellow sugarcane aphid</name>
    <dbReference type="NCBI Taxonomy" id="143950"/>
    <lineage>
        <taxon>Eukaryota</taxon>
        <taxon>Metazoa</taxon>
        <taxon>Ecdysozoa</taxon>
        <taxon>Arthropoda</taxon>
        <taxon>Hexapoda</taxon>
        <taxon>Insecta</taxon>
        <taxon>Pterygota</taxon>
        <taxon>Neoptera</taxon>
        <taxon>Paraneoptera</taxon>
        <taxon>Hemiptera</taxon>
        <taxon>Sternorrhyncha</taxon>
        <taxon>Aphidomorpha</taxon>
        <taxon>Aphidoidea</taxon>
        <taxon>Aphididae</taxon>
        <taxon>Sipha</taxon>
    </lineage>
</organism>
<evidence type="ECO:0000256" key="3">
    <source>
        <dbReference type="ARBA" id="ARBA00011837"/>
    </source>
</evidence>
<dbReference type="InterPro" id="IPR019087">
    <property type="entry name" value="Med15_N"/>
</dbReference>
<dbReference type="InterPro" id="IPR048385">
    <property type="entry name" value="Med15_central"/>
</dbReference>
<reference evidence="16 17" key="1">
    <citation type="submission" date="2025-04" db="UniProtKB">
        <authorList>
            <consortium name="RefSeq"/>
        </authorList>
    </citation>
    <scope>IDENTIFICATION</scope>
    <source>
        <tissue evidence="16 17">Whole body</tissue>
    </source>
</reference>
<comment type="subunit">
    <text evidence="3 10">Component of the Mediator complex.</text>
</comment>
<dbReference type="CTD" id="51586"/>
<dbReference type="Pfam" id="PF09606">
    <property type="entry name" value="Med15_N"/>
    <property type="match status" value="1"/>
</dbReference>
<sequence>MSDDDVWRTSSFRQNVVNKIDDAIAQSGMPTSKNSLEMENHVFLKAKSKDEYLNFVARLLLHVGGRDMRGGNQMMNMNQNPGAVNATTLLQTLSNRPQTQNKLPGQMAMGPGPMNQGPPIRPNGPMGQGPMIQNPNAGPMGNQMGQGPPMSMSSVMGGPPMQGMPVQMPGQGMPGVVPGNMPPNTMGRMPQRKMPGGPENVMMIPNQPVVGGYPAGTPRSVATNQFLSHNSPSSPQQSPVNVLPSGNQMIASPSGPQLTPSGQMSGPIRSIGNVPSPGSSVPSLNTPMNPSSNAGPSPLAQEDIAYREKVRQLSKYIEPLRKMIALIGNEDVEKLSKMKKLLEILSTPSQRMPLETLMKCQVALEKLDLSRVKEVGSVPPPQSTAMREVHPLIEVIGSMIQSPNFNHTLHRTFAPCIEFMVGQKRPMSPPPYTGNDNSNEVQSIIPKALEGEIARLDQRFKVSLDPVRPSGVSCIRILCWLDDKNLPCVPPINIIVYENYPPANPSCIIPSNDYGGTSFLMCVKDVFESRMMLMPVRFTVSHILDSWEMSVRQAVALLLDNKDIISND</sequence>
<evidence type="ECO:0000313" key="17">
    <source>
        <dbReference type="RefSeq" id="XP_025413398.1"/>
    </source>
</evidence>
<evidence type="ECO:0000259" key="12">
    <source>
        <dbReference type="Pfam" id="PF09606"/>
    </source>
</evidence>
<dbReference type="Proteomes" id="UP000694846">
    <property type="component" value="Unplaced"/>
</dbReference>
<dbReference type="PANTHER" id="PTHR31804">
    <property type="entry name" value="MEDIATOR OF RNA POLYMERASE II TRANSCRIPTION SUBUNIT 15"/>
    <property type="match status" value="1"/>
</dbReference>
<evidence type="ECO:0000256" key="5">
    <source>
        <dbReference type="ARBA" id="ARBA00023015"/>
    </source>
</evidence>
<keyword evidence="7 10" id="KW-0804">Transcription</keyword>
<feature type="domain" description="ARC105/Med15 mediator subunit C-terminal" evidence="14">
    <location>
        <begin position="445"/>
        <end position="553"/>
    </location>
</feature>
<feature type="domain" description="ARC105/Med15 mediator subunit central" evidence="13">
    <location>
        <begin position="302"/>
        <end position="418"/>
    </location>
</feature>
<keyword evidence="5 10" id="KW-0805">Transcription regulation</keyword>
<feature type="compositionally biased region" description="Low complexity" evidence="11">
    <location>
        <begin position="270"/>
        <end position="283"/>
    </location>
</feature>
<keyword evidence="8 10" id="KW-0539">Nucleus</keyword>
<feature type="region of interest" description="Disordered" evidence="11">
    <location>
        <begin position="223"/>
        <end position="299"/>
    </location>
</feature>
<dbReference type="Gene3D" id="1.10.246.20">
    <property type="entry name" value="Coactivator CBP, KIX domain"/>
    <property type="match status" value="1"/>
</dbReference>
<evidence type="ECO:0000256" key="11">
    <source>
        <dbReference type="SAM" id="MobiDB-lite"/>
    </source>
</evidence>
<evidence type="ECO:0000256" key="2">
    <source>
        <dbReference type="ARBA" id="ARBA00009807"/>
    </source>
</evidence>
<evidence type="ECO:0000256" key="1">
    <source>
        <dbReference type="ARBA" id="ARBA00004123"/>
    </source>
</evidence>
<dbReference type="InterPro" id="IPR036529">
    <property type="entry name" value="KIX_dom_sf"/>
</dbReference>
<feature type="compositionally biased region" description="Polar residues" evidence="11">
    <location>
        <begin position="246"/>
        <end position="264"/>
    </location>
</feature>
<evidence type="ECO:0000256" key="10">
    <source>
        <dbReference type="RuleBase" id="RU364148"/>
    </source>
</evidence>
<evidence type="ECO:0000313" key="16">
    <source>
        <dbReference type="RefSeq" id="XP_025413397.1"/>
    </source>
</evidence>
<feature type="compositionally biased region" description="Low complexity" evidence="11">
    <location>
        <begin position="227"/>
        <end position="245"/>
    </location>
</feature>
<gene>
    <name evidence="16 17" type="primary">LOC112685675</name>
    <name evidence="10" type="synonym">MED15</name>
</gene>
<accession>A0A8B8FSE6</accession>
<feature type="domain" description="Mediator of RNA polymerase II transcription subunit 15 N-terminal" evidence="12">
    <location>
        <begin position="3"/>
        <end position="73"/>
    </location>
</feature>
<dbReference type="InterPro" id="IPR048386">
    <property type="entry name" value="Med15_C"/>
</dbReference>
<comment type="subcellular location">
    <subcellularLocation>
        <location evidence="1 10">Nucleus</location>
    </subcellularLocation>
</comment>
<comment type="function">
    <text evidence="10">Component of the Mediator complex, a coactivator involved in the regulated transcription of nearly all RNA polymerase II-dependent genes. Mediator functions as a bridge to convey information from gene-specific regulatory proteins to the basal RNA polymerase II transcription machinery. Mediator is recruited to promoters by direct interactions with regulatory proteins and serves as a scaffold for the assembly of a functional preinitiation complex with RNA polymerase II and the general transcription factors.</text>
</comment>
<dbReference type="OrthoDB" id="10055322at2759"/>
<dbReference type="GO" id="GO:0005634">
    <property type="term" value="C:nucleus"/>
    <property type="evidence" value="ECO:0007669"/>
    <property type="project" value="UniProtKB-SubCell"/>
</dbReference>
<name>A0A8B8FSE6_9HEMI</name>
<feature type="compositionally biased region" description="Polar residues" evidence="11">
    <location>
        <begin position="284"/>
        <end position="295"/>
    </location>
</feature>
<dbReference type="GO" id="GO:0003712">
    <property type="term" value="F:transcription coregulator activity"/>
    <property type="evidence" value="ECO:0007669"/>
    <property type="project" value="InterPro"/>
</dbReference>
<proteinExistence type="inferred from homology"/>
<keyword evidence="6 10" id="KW-0010">Activator</keyword>
<evidence type="ECO:0000259" key="14">
    <source>
        <dbReference type="Pfam" id="PF21539"/>
    </source>
</evidence>
<dbReference type="GO" id="GO:0006355">
    <property type="term" value="P:regulation of DNA-templated transcription"/>
    <property type="evidence" value="ECO:0007669"/>
    <property type="project" value="InterPro"/>
</dbReference>
<evidence type="ECO:0000259" key="13">
    <source>
        <dbReference type="Pfam" id="PF21538"/>
    </source>
</evidence>
<dbReference type="FunFam" id="1.10.246.20:FF:000002">
    <property type="entry name" value="Mediator of RNA polymerase II transcription subunit 15"/>
    <property type="match status" value="1"/>
</dbReference>